<sequence length="147" mass="16759">MLKNRHTHKTFKITQYDNQPYKTTMMSLRFITISSLLLLAIASTIFTAFHCKGGKNVGFVAAPDEEVRPKNVYVVAAAAAAREKTLRSRKLVVDKAIILNKKSKTNVTARGNHTSFRRMTLSRNKNVNFVAFTEDYRKPRHHPPKNN</sequence>
<gene>
    <name evidence="1" type="ORF">L1987_57337</name>
</gene>
<evidence type="ECO:0000313" key="1">
    <source>
        <dbReference type="EMBL" id="KAI3744260.1"/>
    </source>
</evidence>
<proteinExistence type="predicted"/>
<name>A0ACB9DCQ8_9ASTR</name>
<dbReference type="EMBL" id="CM042036">
    <property type="protein sequence ID" value="KAI3744260.1"/>
    <property type="molecule type" value="Genomic_DNA"/>
</dbReference>
<dbReference type="Proteomes" id="UP001056120">
    <property type="component" value="Linkage Group LG19"/>
</dbReference>
<keyword evidence="2" id="KW-1185">Reference proteome</keyword>
<reference evidence="2" key="1">
    <citation type="journal article" date="2022" name="Mol. Ecol. Resour.">
        <title>The genomes of chicory, endive, great burdock and yacon provide insights into Asteraceae palaeo-polyploidization history and plant inulin production.</title>
        <authorList>
            <person name="Fan W."/>
            <person name="Wang S."/>
            <person name="Wang H."/>
            <person name="Wang A."/>
            <person name="Jiang F."/>
            <person name="Liu H."/>
            <person name="Zhao H."/>
            <person name="Xu D."/>
            <person name="Zhang Y."/>
        </authorList>
    </citation>
    <scope>NUCLEOTIDE SEQUENCE [LARGE SCALE GENOMIC DNA]</scope>
    <source>
        <strain evidence="2">cv. Yunnan</strain>
    </source>
</reference>
<organism evidence="1 2">
    <name type="scientific">Smallanthus sonchifolius</name>
    <dbReference type="NCBI Taxonomy" id="185202"/>
    <lineage>
        <taxon>Eukaryota</taxon>
        <taxon>Viridiplantae</taxon>
        <taxon>Streptophyta</taxon>
        <taxon>Embryophyta</taxon>
        <taxon>Tracheophyta</taxon>
        <taxon>Spermatophyta</taxon>
        <taxon>Magnoliopsida</taxon>
        <taxon>eudicotyledons</taxon>
        <taxon>Gunneridae</taxon>
        <taxon>Pentapetalae</taxon>
        <taxon>asterids</taxon>
        <taxon>campanulids</taxon>
        <taxon>Asterales</taxon>
        <taxon>Asteraceae</taxon>
        <taxon>Asteroideae</taxon>
        <taxon>Heliantheae alliance</taxon>
        <taxon>Millerieae</taxon>
        <taxon>Smallanthus</taxon>
    </lineage>
</organism>
<protein>
    <submittedName>
        <fullName evidence="1">Uncharacterized protein</fullName>
    </submittedName>
</protein>
<reference evidence="1 2" key="2">
    <citation type="journal article" date="2022" name="Mol. Ecol. Resour.">
        <title>The genomes of chicory, endive, great burdock and yacon provide insights into Asteraceae paleo-polyploidization history and plant inulin production.</title>
        <authorList>
            <person name="Fan W."/>
            <person name="Wang S."/>
            <person name="Wang H."/>
            <person name="Wang A."/>
            <person name="Jiang F."/>
            <person name="Liu H."/>
            <person name="Zhao H."/>
            <person name="Xu D."/>
            <person name="Zhang Y."/>
        </authorList>
    </citation>
    <scope>NUCLEOTIDE SEQUENCE [LARGE SCALE GENOMIC DNA]</scope>
    <source>
        <strain evidence="2">cv. Yunnan</strain>
        <tissue evidence="1">Leaves</tissue>
    </source>
</reference>
<accession>A0ACB9DCQ8</accession>
<evidence type="ECO:0000313" key="2">
    <source>
        <dbReference type="Proteomes" id="UP001056120"/>
    </source>
</evidence>
<comment type="caution">
    <text evidence="1">The sequence shown here is derived from an EMBL/GenBank/DDBJ whole genome shotgun (WGS) entry which is preliminary data.</text>
</comment>